<evidence type="ECO:0000256" key="1">
    <source>
        <dbReference type="SAM" id="Phobius"/>
    </source>
</evidence>
<organism evidence="3 4">
    <name type="scientific">Candidatus Fervidibacter sacchari</name>
    <dbReference type="NCBI Taxonomy" id="1448929"/>
    <lineage>
        <taxon>Bacteria</taxon>
        <taxon>Candidatus Fervidibacterota</taxon>
        <taxon>Candidatus Fervidibacter</taxon>
    </lineage>
</organism>
<feature type="transmembrane region" description="Helical" evidence="1">
    <location>
        <begin position="380"/>
        <end position="402"/>
    </location>
</feature>
<feature type="chain" id="PRO_5047059631" evidence="2">
    <location>
        <begin position="20"/>
        <end position="651"/>
    </location>
</feature>
<dbReference type="EMBL" id="JANUCP010000001">
    <property type="protein sequence ID" value="MCS3917872.1"/>
    <property type="molecule type" value="Genomic_DNA"/>
</dbReference>
<feature type="signal peptide" evidence="2">
    <location>
        <begin position="1"/>
        <end position="19"/>
    </location>
</feature>
<keyword evidence="1" id="KW-0812">Transmembrane</keyword>
<dbReference type="RefSeq" id="WP_259092544.1">
    <property type="nucleotide sequence ID" value="NZ_CP130454.1"/>
</dbReference>
<dbReference type="SUPFAM" id="SSF52317">
    <property type="entry name" value="Class I glutamine amidotransferase-like"/>
    <property type="match status" value="1"/>
</dbReference>
<dbReference type="Proteomes" id="UP001204798">
    <property type="component" value="Unassembled WGS sequence"/>
</dbReference>
<feature type="transmembrane region" description="Helical" evidence="1">
    <location>
        <begin position="414"/>
        <end position="433"/>
    </location>
</feature>
<keyword evidence="2" id="KW-0732">Signal</keyword>
<proteinExistence type="predicted"/>
<evidence type="ECO:0000313" key="4">
    <source>
        <dbReference type="Proteomes" id="UP001204798"/>
    </source>
</evidence>
<dbReference type="Gene3D" id="3.40.50.880">
    <property type="match status" value="1"/>
</dbReference>
<evidence type="ECO:0000313" key="3">
    <source>
        <dbReference type="EMBL" id="MCS3917872.1"/>
    </source>
</evidence>
<protein>
    <submittedName>
        <fullName evidence="3">Uncharacterized protein</fullName>
    </submittedName>
</protein>
<comment type="caution">
    <text evidence="3">The sequence shown here is derived from an EMBL/GenBank/DDBJ whole genome shotgun (WGS) entry which is preliminary data.</text>
</comment>
<name>A0ABT2EIU0_9BACT</name>
<keyword evidence="4" id="KW-1185">Reference proteome</keyword>
<evidence type="ECO:0000256" key="2">
    <source>
        <dbReference type="SAM" id="SignalP"/>
    </source>
</evidence>
<keyword evidence="1" id="KW-1133">Transmembrane helix</keyword>
<keyword evidence="1" id="KW-0472">Membrane</keyword>
<accession>A0ABT2EIU0</accession>
<gene>
    <name evidence="3" type="ORF">M2350_000269</name>
</gene>
<dbReference type="InterPro" id="IPR029062">
    <property type="entry name" value="Class_I_gatase-like"/>
</dbReference>
<sequence length="651" mass="71687">MRLGLFVTVLASFATLAAAQRLPVQIEVRPLFGTTVPPTSCLPLKIVVQNDGPSIEATLVVSPSRVRAERRHLFPLPLPTGSRKEVIATPFVLSNTMSISVRLEGVRGIPEQTISVTPNDNVRLIVAVGDEIGGLEWLRQLNPQPQPPPKSGPAPYWHPRATVQREWVWAYCRPEDLPDKAGALTSVSVIVLGSGAERLTMNQWRAIRRWVMMGGVLVVPGGSAAIYLRHIALASLLPLQNLRTVQISDWDLLARWLQVQTPREPTFITVGTLTDDAQLLCGTENLPLVALRRYGFGSIVFVAFNLWDKPFRGWHGLPHLWRKSVVPLTNMTVALLWSAWLTPLGEWQGWRRYPVPYAPITRGSPTQPPPLPFRLELPSVTNIAVTLLAYFVIIVPLSYALLRRRRALDWHWLIAPLSAIAFVFVIGQATLGLRQIGTQNLTRGIVVVAAGEADAYLLAGSTLFIQRAGNYLLDFGEAEAVFSQVHDYYGDMMGGTILETLDGPTVSTVLRVPNLSFRLLYFAKPIALKGTVDVKVQRQGNNLQVTVTNRLPVALKSGQCRLVNQRMASPHEPWRPPIIEFVPISTAQLPALAPQESATVTLPVPPLPSRSPSPQCLLITAEAEGLDITPNLNAPSQRKSYVTLQVVKGLP</sequence>
<reference evidence="3 4" key="1">
    <citation type="submission" date="2022-08" db="EMBL/GenBank/DDBJ databases">
        <title>Bacterial and archaeal communities from various locations to study Microbial Dark Matter (Phase II).</title>
        <authorList>
            <person name="Stepanauskas R."/>
        </authorList>
    </citation>
    <scope>NUCLEOTIDE SEQUENCE [LARGE SCALE GENOMIC DNA]</scope>
    <source>
        <strain evidence="3 4">PD1</strain>
    </source>
</reference>